<keyword evidence="5" id="KW-0904">Protein phosphatase</keyword>
<organism evidence="13 14">
    <name type="scientific">Rubripirellula tenax</name>
    <dbReference type="NCBI Taxonomy" id="2528015"/>
    <lineage>
        <taxon>Bacteria</taxon>
        <taxon>Pseudomonadati</taxon>
        <taxon>Planctomycetota</taxon>
        <taxon>Planctomycetia</taxon>
        <taxon>Pirellulales</taxon>
        <taxon>Pirellulaceae</taxon>
        <taxon>Rubripirellula</taxon>
    </lineage>
</organism>
<protein>
    <recommendedName>
        <fullName evidence="15">Dual specificity phosphatase, catalytic domain</fullName>
    </recommendedName>
</protein>
<comment type="caution">
    <text evidence="13">The sequence shown here is derived from an EMBL/GenBank/DDBJ whole genome shotgun (WGS) entry which is preliminary data.</text>
</comment>
<evidence type="ECO:0000259" key="12">
    <source>
        <dbReference type="PROSITE" id="PS50056"/>
    </source>
</evidence>
<dbReference type="AlphaFoldDB" id="A0A5C6ED11"/>
<sequence>MNAKLRRLYARSVFYPTLCWNYTLARYLNRRNWWDAIDTNVIVGAYPFSRDVQAMYDAGVRAVVNTCEEYDGPQAEYQRLNIQQLHIPTTDFTHPRLEDVERAVEFVQQHAQAGKTVYIHCKAGRARSATVAICWLMKYRGVSADDAQKTLLAARPHINPRLTQRPVVKQFAMSLAKANSANENS</sequence>
<comment type="pathway">
    <text evidence="2">Lipid metabolism.</text>
</comment>
<evidence type="ECO:0000256" key="5">
    <source>
        <dbReference type="ARBA" id="ARBA00022912"/>
    </source>
</evidence>
<dbReference type="PANTHER" id="PTHR46274">
    <property type="entry name" value="PHOSPHATIDYLINOSITOL PHOSPHATASE"/>
    <property type="match status" value="1"/>
</dbReference>
<dbReference type="PROSITE" id="PS00383">
    <property type="entry name" value="TYR_PHOSPHATASE_1"/>
    <property type="match status" value="1"/>
</dbReference>
<evidence type="ECO:0000256" key="8">
    <source>
        <dbReference type="ARBA" id="ARBA00023209"/>
    </source>
</evidence>
<dbReference type="InterPro" id="IPR000387">
    <property type="entry name" value="Tyr_Pase_dom"/>
</dbReference>
<dbReference type="Proteomes" id="UP000318288">
    <property type="component" value="Unassembled WGS sequence"/>
</dbReference>
<dbReference type="SUPFAM" id="SSF52799">
    <property type="entry name" value="(Phosphotyrosine protein) phosphatases II"/>
    <property type="match status" value="1"/>
</dbReference>
<dbReference type="InterPro" id="IPR044596">
    <property type="entry name" value="PTPMT1-like"/>
</dbReference>
<dbReference type="GO" id="GO:0004721">
    <property type="term" value="F:phosphoprotein phosphatase activity"/>
    <property type="evidence" value="ECO:0007669"/>
    <property type="project" value="UniProtKB-KW"/>
</dbReference>
<dbReference type="RefSeq" id="WP_146462163.1">
    <property type="nucleotide sequence ID" value="NZ_SJPW01000008.1"/>
</dbReference>
<dbReference type="GO" id="GO:0016020">
    <property type="term" value="C:membrane"/>
    <property type="evidence" value="ECO:0007669"/>
    <property type="project" value="UniProtKB-SubCell"/>
</dbReference>
<dbReference type="PROSITE" id="PS50056">
    <property type="entry name" value="TYR_PHOSPHATASE_2"/>
    <property type="match status" value="1"/>
</dbReference>
<dbReference type="PANTHER" id="PTHR46274:SF6">
    <property type="entry name" value="TYR_PHOSPHATASE_2 DOMAIN-CONTAINING PROTEIN"/>
    <property type="match status" value="1"/>
</dbReference>
<comment type="subcellular location">
    <subcellularLocation>
        <location evidence="1">Membrane</location>
    </subcellularLocation>
</comment>
<keyword evidence="6" id="KW-0443">Lipid metabolism</keyword>
<dbReference type="InterPro" id="IPR020422">
    <property type="entry name" value="TYR_PHOSPHATASE_DUAL_dom"/>
</dbReference>
<keyword evidence="4" id="KW-0378">Hydrolase</keyword>
<evidence type="ECO:0000313" key="14">
    <source>
        <dbReference type="Proteomes" id="UP000318288"/>
    </source>
</evidence>
<evidence type="ECO:0000256" key="9">
    <source>
        <dbReference type="ARBA" id="ARBA00023264"/>
    </source>
</evidence>
<evidence type="ECO:0000256" key="10">
    <source>
        <dbReference type="ARBA" id="ARBA00025707"/>
    </source>
</evidence>
<dbReference type="InterPro" id="IPR016130">
    <property type="entry name" value="Tyr_Pase_AS"/>
</dbReference>
<dbReference type="PROSITE" id="PS50054">
    <property type="entry name" value="TYR_PHOSPHATASE_DUAL"/>
    <property type="match status" value="1"/>
</dbReference>
<evidence type="ECO:0000256" key="7">
    <source>
        <dbReference type="ARBA" id="ARBA00023136"/>
    </source>
</evidence>
<feature type="domain" description="Tyrosine-protein phosphatase" evidence="11">
    <location>
        <begin position="33"/>
        <end position="180"/>
    </location>
</feature>
<dbReference type="Gene3D" id="3.90.190.10">
    <property type="entry name" value="Protein tyrosine phosphatase superfamily"/>
    <property type="match status" value="1"/>
</dbReference>
<keyword evidence="7" id="KW-0472">Membrane</keyword>
<keyword evidence="8" id="KW-0594">Phospholipid biosynthesis</keyword>
<keyword evidence="3" id="KW-0444">Lipid biosynthesis</keyword>
<dbReference type="Pfam" id="PF00782">
    <property type="entry name" value="DSPc"/>
    <property type="match status" value="1"/>
</dbReference>
<name>A0A5C6ED11_9BACT</name>
<keyword evidence="14" id="KW-1185">Reference proteome</keyword>
<evidence type="ECO:0008006" key="15">
    <source>
        <dbReference type="Google" id="ProtNLM"/>
    </source>
</evidence>
<proteinExistence type="predicted"/>
<dbReference type="EMBL" id="SJPW01000008">
    <property type="protein sequence ID" value="TWU46354.1"/>
    <property type="molecule type" value="Genomic_DNA"/>
</dbReference>
<evidence type="ECO:0000256" key="4">
    <source>
        <dbReference type="ARBA" id="ARBA00022801"/>
    </source>
</evidence>
<feature type="domain" description="Tyrosine specific protein phosphatases" evidence="12">
    <location>
        <begin position="98"/>
        <end position="166"/>
    </location>
</feature>
<gene>
    <name evidence="13" type="ORF">Poly51_57500</name>
</gene>
<accession>A0A5C6ED11</accession>
<comment type="pathway">
    <text evidence="10">Phospholipid metabolism.</text>
</comment>
<evidence type="ECO:0000256" key="3">
    <source>
        <dbReference type="ARBA" id="ARBA00022516"/>
    </source>
</evidence>
<evidence type="ECO:0000313" key="13">
    <source>
        <dbReference type="EMBL" id="TWU46354.1"/>
    </source>
</evidence>
<reference evidence="13 14" key="1">
    <citation type="submission" date="2019-02" db="EMBL/GenBank/DDBJ databases">
        <title>Deep-cultivation of Planctomycetes and their phenomic and genomic characterization uncovers novel biology.</title>
        <authorList>
            <person name="Wiegand S."/>
            <person name="Jogler M."/>
            <person name="Boedeker C."/>
            <person name="Pinto D."/>
            <person name="Vollmers J."/>
            <person name="Rivas-Marin E."/>
            <person name="Kohn T."/>
            <person name="Peeters S.H."/>
            <person name="Heuer A."/>
            <person name="Rast P."/>
            <person name="Oberbeckmann S."/>
            <person name="Bunk B."/>
            <person name="Jeske O."/>
            <person name="Meyerdierks A."/>
            <person name="Storesund J.E."/>
            <person name="Kallscheuer N."/>
            <person name="Luecker S."/>
            <person name="Lage O.M."/>
            <person name="Pohl T."/>
            <person name="Merkel B.J."/>
            <person name="Hornburger P."/>
            <person name="Mueller R.-W."/>
            <person name="Bruemmer F."/>
            <person name="Labrenz M."/>
            <person name="Spormann A.M."/>
            <person name="Op Den Camp H."/>
            <person name="Overmann J."/>
            <person name="Amann R."/>
            <person name="Jetten M.S.M."/>
            <person name="Mascher T."/>
            <person name="Medema M.H."/>
            <person name="Devos D.P."/>
            <person name="Kaster A.-K."/>
            <person name="Ovreas L."/>
            <person name="Rohde M."/>
            <person name="Galperin M.Y."/>
            <person name="Jogler C."/>
        </authorList>
    </citation>
    <scope>NUCLEOTIDE SEQUENCE [LARGE SCALE GENOMIC DNA]</scope>
    <source>
        <strain evidence="13 14">Poly51</strain>
    </source>
</reference>
<dbReference type="FunFam" id="3.90.190.10:FF:000060">
    <property type="entry name" value="Phosphatidylglycerophosphatase and protein-tyrosine phosphatase 1"/>
    <property type="match status" value="1"/>
</dbReference>
<keyword evidence="9" id="KW-1208">Phospholipid metabolism</keyword>
<evidence type="ECO:0000256" key="1">
    <source>
        <dbReference type="ARBA" id="ARBA00004370"/>
    </source>
</evidence>
<evidence type="ECO:0000256" key="2">
    <source>
        <dbReference type="ARBA" id="ARBA00005189"/>
    </source>
</evidence>
<evidence type="ECO:0000259" key="11">
    <source>
        <dbReference type="PROSITE" id="PS50054"/>
    </source>
</evidence>
<dbReference type="SMART" id="SM00195">
    <property type="entry name" value="DSPc"/>
    <property type="match status" value="1"/>
</dbReference>
<dbReference type="OrthoDB" id="9806482at2"/>
<evidence type="ECO:0000256" key="6">
    <source>
        <dbReference type="ARBA" id="ARBA00023098"/>
    </source>
</evidence>
<dbReference type="GO" id="GO:0005737">
    <property type="term" value="C:cytoplasm"/>
    <property type="evidence" value="ECO:0007669"/>
    <property type="project" value="UniProtKB-ARBA"/>
</dbReference>
<dbReference type="CDD" id="cd14524">
    <property type="entry name" value="PTPMT1"/>
    <property type="match status" value="1"/>
</dbReference>
<dbReference type="GO" id="GO:0008654">
    <property type="term" value="P:phospholipid biosynthetic process"/>
    <property type="evidence" value="ECO:0007669"/>
    <property type="project" value="UniProtKB-KW"/>
</dbReference>
<dbReference type="InterPro" id="IPR000340">
    <property type="entry name" value="Dual-sp_phosphatase_cat-dom"/>
</dbReference>
<dbReference type="InterPro" id="IPR029021">
    <property type="entry name" value="Prot-tyrosine_phosphatase-like"/>
</dbReference>